<reference evidence="4" key="1">
    <citation type="submission" date="2023-09" db="EMBL/GenBank/DDBJ databases">
        <title>Demequina sp. a novel bacteria isolated from Capsicum annuum.</title>
        <authorList>
            <person name="Humaira Z."/>
            <person name="Lee J."/>
            <person name="Cho D."/>
        </authorList>
    </citation>
    <scope>NUCLEOTIDE SEQUENCE</scope>
    <source>
        <strain evidence="4">PMTSA13</strain>
    </source>
</reference>
<keyword evidence="2" id="KW-0812">Transmembrane</keyword>
<feature type="region of interest" description="Disordered" evidence="1">
    <location>
        <begin position="1"/>
        <end position="20"/>
    </location>
</feature>
<dbReference type="PANTHER" id="PTHR34351:SF1">
    <property type="entry name" value="SLR1927 PROTEIN"/>
    <property type="match status" value="1"/>
</dbReference>
<sequence length="424" mass="44169">MTSRGTSSATTAAEASRAGRTETVVTSRGIGMTSAGVAVTVLGVGLASPFLTLIGIAVLSCAAIAALWIAGSVQILRRRYRAARRVIVPFPLAAGSPGTVTVDIEAIRPTSLVPGLDIREQAAAELTGMRPTTASVSRARGLVSLSYSLHPTTRGRWPLGPAVVRTADPFGLVWADTPVGAEEVVPVRPRIVELPAAGGSRMDGLEQISRGARRASSDDAAVREYRHGDDPRRVHWPSTARRGSLVVRADEHAGRPPAVVLADLPPAGADLETAVGATASVALAVLADGHAVRLVVPGRESSRRWAAEARDEARIGVLDECIDLTPAQGSPSEALARSATSLLDDGAGSLVIALVEPRGAEDPGVRALSRSGVTGRTVALVRQGRHAASTRDALARGGWRCTSWRDLDDLAQAWADVARATERA</sequence>
<evidence type="ECO:0000256" key="1">
    <source>
        <dbReference type="SAM" id="MobiDB-lite"/>
    </source>
</evidence>
<evidence type="ECO:0000259" key="3">
    <source>
        <dbReference type="Pfam" id="PF01882"/>
    </source>
</evidence>
<protein>
    <submittedName>
        <fullName evidence="4">DUF58 domain-containing protein</fullName>
    </submittedName>
</protein>
<name>A0AA96J9C1_9MICO</name>
<dbReference type="EMBL" id="CP134880">
    <property type="protein sequence ID" value="WNM26235.1"/>
    <property type="molecule type" value="Genomic_DNA"/>
</dbReference>
<dbReference type="Pfam" id="PF01882">
    <property type="entry name" value="DUF58"/>
    <property type="match status" value="1"/>
</dbReference>
<dbReference type="AlphaFoldDB" id="A0AA96J9C1"/>
<feature type="domain" description="DUF58" evidence="3">
    <location>
        <begin position="222"/>
        <end position="327"/>
    </location>
</feature>
<keyword evidence="2" id="KW-1133">Transmembrane helix</keyword>
<dbReference type="InterPro" id="IPR002881">
    <property type="entry name" value="DUF58"/>
</dbReference>
<proteinExistence type="predicted"/>
<organism evidence="4">
    <name type="scientific">Demequina capsici</name>
    <dbReference type="NCBI Taxonomy" id="3075620"/>
    <lineage>
        <taxon>Bacteria</taxon>
        <taxon>Bacillati</taxon>
        <taxon>Actinomycetota</taxon>
        <taxon>Actinomycetes</taxon>
        <taxon>Micrococcales</taxon>
        <taxon>Demequinaceae</taxon>
        <taxon>Demequina</taxon>
    </lineage>
</organism>
<gene>
    <name evidence="4" type="ORF">RN607_08480</name>
</gene>
<accession>A0AA96J9C1</accession>
<dbReference type="KEGG" id="dcp:RN607_08480"/>
<feature type="transmembrane region" description="Helical" evidence="2">
    <location>
        <begin position="53"/>
        <end position="76"/>
    </location>
</feature>
<dbReference type="RefSeq" id="WP_313541868.1">
    <property type="nucleotide sequence ID" value="NZ_CP134880.1"/>
</dbReference>
<dbReference type="PANTHER" id="PTHR34351">
    <property type="entry name" value="SLR1927 PROTEIN-RELATED"/>
    <property type="match status" value="1"/>
</dbReference>
<evidence type="ECO:0000313" key="4">
    <source>
        <dbReference type="EMBL" id="WNM26235.1"/>
    </source>
</evidence>
<dbReference type="Proteomes" id="UP001303408">
    <property type="component" value="Chromosome"/>
</dbReference>
<evidence type="ECO:0000256" key="2">
    <source>
        <dbReference type="SAM" id="Phobius"/>
    </source>
</evidence>
<keyword evidence="2" id="KW-0472">Membrane</keyword>
<feature type="transmembrane region" description="Helical" evidence="2">
    <location>
        <begin position="29"/>
        <end position="47"/>
    </location>
</feature>